<feature type="transmembrane region" description="Helical" evidence="6">
    <location>
        <begin position="61"/>
        <end position="81"/>
    </location>
</feature>
<feature type="transmembrane region" description="Helical" evidence="6">
    <location>
        <begin position="93"/>
        <end position="109"/>
    </location>
</feature>
<dbReference type="AlphaFoldDB" id="J3MZV0"/>
<dbReference type="EnsemblPlants" id="OB09G25290.1">
    <property type="protein sequence ID" value="OB09G25290.1"/>
    <property type="gene ID" value="OB09G25290"/>
</dbReference>
<feature type="transmembrane region" description="Helical" evidence="6">
    <location>
        <begin position="115"/>
        <end position="138"/>
    </location>
</feature>
<dbReference type="Gramene" id="OB09G25290.1">
    <property type="protein sequence ID" value="OB09G25290.1"/>
    <property type="gene ID" value="OB09G25290"/>
</dbReference>
<evidence type="ECO:0000313" key="9">
    <source>
        <dbReference type="Proteomes" id="UP000006038"/>
    </source>
</evidence>
<feature type="transmembrane region" description="Helical" evidence="6">
    <location>
        <begin position="150"/>
        <end position="170"/>
    </location>
</feature>
<evidence type="ECO:0000256" key="1">
    <source>
        <dbReference type="ARBA" id="ARBA00006213"/>
    </source>
</evidence>
<organism evidence="8">
    <name type="scientific">Oryza brachyantha</name>
    <name type="common">malo sina</name>
    <dbReference type="NCBI Taxonomy" id="4533"/>
    <lineage>
        <taxon>Eukaryota</taxon>
        <taxon>Viridiplantae</taxon>
        <taxon>Streptophyta</taxon>
        <taxon>Embryophyta</taxon>
        <taxon>Tracheophyta</taxon>
        <taxon>Spermatophyta</taxon>
        <taxon>Magnoliopsida</taxon>
        <taxon>Liliopsida</taxon>
        <taxon>Poales</taxon>
        <taxon>Poaceae</taxon>
        <taxon>BOP clade</taxon>
        <taxon>Oryzoideae</taxon>
        <taxon>Oryzeae</taxon>
        <taxon>Oryzinae</taxon>
        <taxon>Oryza</taxon>
    </lineage>
</organism>
<comment type="subcellular location">
    <subcellularLocation>
        <location evidence="6">Membrane</location>
        <topology evidence="6">Multi-pass membrane protein</topology>
    </subcellularLocation>
</comment>
<dbReference type="GO" id="GO:0016020">
    <property type="term" value="C:membrane"/>
    <property type="evidence" value="ECO:0007669"/>
    <property type="project" value="UniProtKB-SubCell"/>
</dbReference>
<keyword evidence="2 6" id="KW-0813">Transport</keyword>
<dbReference type="eggNOG" id="ENOG502QRUH">
    <property type="taxonomic scope" value="Eukaryota"/>
</dbReference>
<feature type="region of interest" description="Disordered" evidence="7">
    <location>
        <begin position="1"/>
        <end position="22"/>
    </location>
</feature>
<keyword evidence="5 6" id="KW-0472">Membrane</keyword>
<dbReference type="Proteomes" id="UP000006038">
    <property type="component" value="Chromosome 9"/>
</dbReference>
<dbReference type="GO" id="GO:0005345">
    <property type="term" value="F:purine nucleobase transmembrane transporter activity"/>
    <property type="evidence" value="ECO:0007669"/>
    <property type="project" value="UniProtKB-UniRule"/>
</dbReference>
<accession>J3MZV0</accession>
<feature type="compositionally biased region" description="Basic and acidic residues" evidence="7">
    <location>
        <begin position="1"/>
        <end position="10"/>
    </location>
</feature>
<feature type="transmembrane region" description="Helical" evidence="6">
    <location>
        <begin position="297"/>
        <end position="318"/>
    </location>
</feature>
<keyword evidence="9" id="KW-1185">Reference proteome</keyword>
<feature type="transmembrane region" description="Helical" evidence="6">
    <location>
        <begin position="324"/>
        <end position="342"/>
    </location>
</feature>
<dbReference type="InterPro" id="IPR030182">
    <property type="entry name" value="PUP_plant"/>
</dbReference>
<evidence type="ECO:0000256" key="7">
    <source>
        <dbReference type="SAM" id="MobiDB-lite"/>
    </source>
</evidence>
<dbReference type="STRING" id="4533.J3MZV0"/>
<dbReference type="GO" id="GO:0015211">
    <property type="term" value="F:purine nucleoside transmembrane transporter activity"/>
    <property type="evidence" value="ECO:0007669"/>
    <property type="project" value="UniProtKB-UniRule"/>
</dbReference>
<keyword evidence="4 6" id="KW-1133">Transmembrane helix</keyword>
<keyword evidence="3 6" id="KW-0812">Transmembrane</keyword>
<sequence>PGQESSHGESCEGQANVGPKKRRGGVRRWLPLLVDMLMLLVGEAMAPLLSRVYYNSGGKSLWMATLAQSAGAPLLAIPLILTPRAAAGEPRPALWKMVAICVGLGVLIGCDNFMYSYAMLCLPVSTFSLVAATQLAFNAVTSRLINAQRFTALILNSVVVLTFSAALLGVDSDSSSSDDGGGSVVPRGKHAAGVVLTLSASAVYALIMSLFEVTFEKVIRATTPRWVLKMQIFTSAVATAVSAAALLASGEWRTIHGEAAAFKNGEASYVATVVGIAVGWQAAELGAVRLVARVSSLFANVTGTLALPLVPVLAVAVFGDKMTGTKAVAMLMAVWGFLSYVYHHYLDARRATARPCCSVCTERMAN</sequence>
<evidence type="ECO:0000313" key="8">
    <source>
        <dbReference type="EnsemblPlants" id="OB09G25290.1"/>
    </source>
</evidence>
<dbReference type="HOGENOM" id="CLU_043459_2_1_1"/>
<reference evidence="8" key="2">
    <citation type="submission" date="2013-04" db="UniProtKB">
        <authorList>
            <consortium name="EnsemblPlants"/>
        </authorList>
    </citation>
    <scope>IDENTIFICATION</scope>
</reference>
<dbReference type="PANTHER" id="PTHR31376">
    <property type="entry name" value="OS09G0467300 PROTEIN-RELATED"/>
    <property type="match status" value="1"/>
</dbReference>
<feature type="transmembrane region" description="Helical" evidence="6">
    <location>
        <begin position="29"/>
        <end position="49"/>
    </location>
</feature>
<reference evidence="8" key="1">
    <citation type="journal article" date="2013" name="Nat. Commun.">
        <title>Whole-genome sequencing of Oryza brachyantha reveals mechanisms underlying Oryza genome evolution.</title>
        <authorList>
            <person name="Chen J."/>
            <person name="Huang Q."/>
            <person name="Gao D."/>
            <person name="Wang J."/>
            <person name="Lang Y."/>
            <person name="Liu T."/>
            <person name="Li B."/>
            <person name="Bai Z."/>
            <person name="Luis Goicoechea J."/>
            <person name="Liang C."/>
            <person name="Chen C."/>
            <person name="Zhang W."/>
            <person name="Sun S."/>
            <person name="Liao Y."/>
            <person name="Zhang X."/>
            <person name="Yang L."/>
            <person name="Song C."/>
            <person name="Wang M."/>
            <person name="Shi J."/>
            <person name="Liu G."/>
            <person name="Liu J."/>
            <person name="Zhou H."/>
            <person name="Zhou W."/>
            <person name="Yu Q."/>
            <person name="An N."/>
            <person name="Chen Y."/>
            <person name="Cai Q."/>
            <person name="Wang B."/>
            <person name="Liu B."/>
            <person name="Min J."/>
            <person name="Huang Y."/>
            <person name="Wu H."/>
            <person name="Li Z."/>
            <person name="Zhang Y."/>
            <person name="Yin Y."/>
            <person name="Song W."/>
            <person name="Jiang J."/>
            <person name="Jackson S.A."/>
            <person name="Wing R.A."/>
            <person name="Wang J."/>
            <person name="Chen M."/>
        </authorList>
    </citation>
    <scope>NUCLEOTIDE SEQUENCE [LARGE SCALE GENOMIC DNA]</scope>
    <source>
        <strain evidence="8">cv. IRGC 101232</strain>
    </source>
</reference>
<feature type="transmembrane region" description="Helical" evidence="6">
    <location>
        <begin position="269"/>
        <end position="290"/>
    </location>
</feature>
<feature type="transmembrane region" description="Helical" evidence="6">
    <location>
        <begin position="232"/>
        <end position="249"/>
    </location>
</feature>
<comment type="similarity">
    <text evidence="1 6">Belongs to the purine permeases (TC 2.A.7.14) family.</text>
</comment>
<dbReference type="OMA" id="GCDNLMY"/>
<dbReference type="PANTHER" id="PTHR31376:SF49">
    <property type="entry name" value="PURINE PERMEASE-RELATED"/>
    <property type="match status" value="1"/>
</dbReference>
<evidence type="ECO:0000256" key="4">
    <source>
        <dbReference type="ARBA" id="ARBA00022989"/>
    </source>
</evidence>
<proteinExistence type="inferred from homology"/>
<evidence type="ECO:0000256" key="3">
    <source>
        <dbReference type="ARBA" id="ARBA00022692"/>
    </source>
</evidence>
<protein>
    <recommendedName>
        <fullName evidence="6">Probable purine permease</fullName>
    </recommendedName>
</protein>
<dbReference type="Pfam" id="PF16913">
    <property type="entry name" value="PUNUT"/>
    <property type="match status" value="1"/>
</dbReference>
<evidence type="ECO:0000256" key="5">
    <source>
        <dbReference type="ARBA" id="ARBA00023136"/>
    </source>
</evidence>
<evidence type="ECO:0000256" key="6">
    <source>
        <dbReference type="RuleBase" id="RU368015"/>
    </source>
</evidence>
<name>J3MZV0_ORYBR</name>
<evidence type="ECO:0000256" key="2">
    <source>
        <dbReference type="ARBA" id="ARBA00022448"/>
    </source>
</evidence>
<feature type="transmembrane region" description="Helical" evidence="6">
    <location>
        <begin position="190"/>
        <end position="211"/>
    </location>
</feature>